<dbReference type="GO" id="GO:0005886">
    <property type="term" value="C:plasma membrane"/>
    <property type="evidence" value="ECO:0007669"/>
    <property type="project" value="UniProtKB-SubCell"/>
</dbReference>
<sequence length="483" mass="55280">MANNKTKLSNLTGTFFKNALRSNLDLTALADSKAGILISINGFILTVSVTAAGFVMHNSMMKYAFIAIILTSLGSIVLAVMAVKPRYKKQLVEKKHLQDYESLLYYQDMADLNPKEYLVHMDEALHSLEASKEEMVTHLHILGSEIKKKYFWLKQAYTFFSIGLIISASFIIYGLLYVEKKGLYTFENNGIQYKKDKFYNIFEPSGVTTMPDGNILVVEDEKGIDSIKLLESKYNGDVVEIGNLYMPKQIRKMFKKNIEDLEAITSDANTVFMITSHSLSKSHKRKSSREKFIMFEYEDGRMTKFYVYNHLKNNLYRNFKNYFEENKLSSDDIDIEGLAFDEIHKTLLIGFASPTVDNKAVIIEIENPHEIFLEKAKPVFSKPILLDMDGLSIRDIHYDVQKKGFWIIGGSVNERGGSFELWFWDREKSLLKRIGKDINFGYIEGVTVVNPRKNGKSSLLLVEDNGLKPNKSANYFVLDKDSL</sequence>
<dbReference type="GO" id="GO:0051607">
    <property type="term" value="P:defense response to virus"/>
    <property type="evidence" value="ECO:0007669"/>
    <property type="project" value="UniProtKB-KW"/>
</dbReference>
<evidence type="ECO:0000256" key="6">
    <source>
        <dbReference type="ARBA" id="ARBA00023118"/>
    </source>
</evidence>
<protein>
    <submittedName>
        <fullName evidence="11">Metal-dependent phosphohydrolase, HD subdomain</fullName>
    </submittedName>
</protein>
<keyword evidence="6" id="KW-0051">Antiviral defense</keyword>
<evidence type="ECO:0000256" key="2">
    <source>
        <dbReference type="ARBA" id="ARBA00022475"/>
    </source>
</evidence>
<evidence type="ECO:0000256" key="3">
    <source>
        <dbReference type="ARBA" id="ARBA00022692"/>
    </source>
</evidence>
<dbReference type="Pfam" id="PF12275">
    <property type="entry name" value="DUF3616"/>
    <property type="match status" value="1"/>
</dbReference>
<keyword evidence="3 8" id="KW-0812">Transmembrane</keyword>
<feature type="transmembrane region" description="Helical" evidence="8">
    <location>
        <begin position="156"/>
        <end position="178"/>
    </location>
</feature>
<evidence type="ECO:0000256" key="1">
    <source>
        <dbReference type="ARBA" id="ARBA00004236"/>
    </source>
</evidence>
<evidence type="ECO:0000256" key="7">
    <source>
        <dbReference type="ARBA" id="ARBA00023136"/>
    </source>
</evidence>
<evidence type="ECO:0000259" key="9">
    <source>
        <dbReference type="Pfam" id="PF12275"/>
    </source>
</evidence>
<accession>A0A1W1BJ10</accession>
<dbReference type="InterPro" id="IPR043760">
    <property type="entry name" value="PycTM_dom"/>
</dbReference>
<evidence type="ECO:0000313" key="11">
    <source>
        <dbReference type="EMBL" id="SFV53489.1"/>
    </source>
</evidence>
<feature type="domain" description="DUF3616" evidence="9">
    <location>
        <begin position="254"/>
        <end position="427"/>
    </location>
</feature>
<keyword evidence="5 8" id="KW-1133">Transmembrane helix</keyword>
<comment type="subcellular location">
    <subcellularLocation>
        <location evidence="1">Cell membrane</location>
    </subcellularLocation>
</comment>
<proteinExistence type="predicted"/>
<keyword evidence="7 8" id="KW-0472">Membrane</keyword>
<keyword evidence="2" id="KW-1003">Cell membrane</keyword>
<evidence type="ECO:0000256" key="4">
    <source>
        <dbReference type="ARBA" id="ARBA00022741"/>
    </source>
</evidence>
<evidence type="ECO:0000256" key="8">
    <source>
        <dbReference type="SAM" id="Phobius"/>
    </source>
</evidence>
<feature type="transmembrane region" description="Helical" evidence="8">
    <location>
        <begin position="34"/>
        <end position="57"/>
    </location>
</feature>
<dbReference type="EMBL" id="FPHP01000022">
    <property type="protein sequence ID" value="SFV75206.1"/>
    <property type="molecule type" value="Genomic_DNA"/>
</dbReference>
<evidence type="ECO:0000259" key="10">
    <source>
        <dbReference type="Pfam" id="PF18967"/>
    </source>
</evidence>
<evidence type="ECO:0000313" key="12">
    <source>
        <dbReference type="EMBL" id="SFV75206.1"/>
    </source>
</evidence>
<dbReference type="Pfam" id="PF18967">
    <property type="entry name" value="PycTM"/>
    <property type="match status" value="1"/>
</dbReference>
<dbReference type="GO" id="GO:0000166">
    <property type="term" value="F:nucleotide binding"/>
    <property type="evidence" value="ECO:0007669"/>
    <property type="project" value="UniProtKB-KW"/>
</dbReference>
<keyword evidence="4" id="KW-0547">Nucleotide-binding</keyword>
<name>A0A1W1BJ10_9ZZZZ</name>
<dbReference type="GO" id="GO:0016787">
    <property type="term" value="F:hydrolase activity"/>
    <property type="evidence" value="ECO:0007669"/>
    <property type="project" value="UniProtKB-KW"/>
</dbReference>
<reference evidence="11" key="1">
    <citation type="submission" date="2016-10" db="EMBL/GenBank/DDBJ databases">
        <authorList>
            <person name="de Groot N.N."/>
        </authorList>
    </citation>
    <scope>NUCLEOTIDE SEQUENCE</scope>
</reference>
<gene>
    <name evidence="12" type="ORF">MNB_SM-3-253</name>
    <name evidence="11" type="ORF">MNB_SM-7-928</name>
</gene>
<keyword evidence="11" id="KW-0378">Hydrolase</keyword>
<feature type="transmembrane region" description="Helical" evidence="8">
    <location>
        <begin position="63"/>
        <end position="83"/>
    </location>
</feature>
<organism evidence="11">
    <name type="scientific">hydrothermal vent metagenome</name>
    <dbReference type="NCBI Taxonomy" id="652676"/>
    <lineage>
        <taxon>unclassified sequences</taxon>
        <taxon>metagenomes</taxon>
        <taxon>ecological metagenomes</taxon>
    </lineage>
</organism>
<dbReference type="AlphaFoldDB" id="A0A1W1BJ10"/>
<dbReference type="EMBL" id="FPHB01000022">
    <property type="protein sequence ID" value="SFV53489.1"/>
    <property type="molecule type" value="Genomic_DNA"/>
</dbReference>
<evidence type="ECO:0000256" key="5">
    <source>
        <dbReference type="ARBA" id="ARBA00022989"/>
    </source>
</evidence>
<dbReference type="InterPro" id="IPR022060">
    <property type="entry name" value="DUF3616"/>
</dbReference>
<feature type="domain" description="Pycsar effector protein" evidence="10">
    <location>
        <begin position="18"/>
        <end position="172"/>
    </location>
</feature>